<keyword evidence="1" id="KW-0812">Transmembrane</keyword>
<keyword evidence="2" id="KW-1185">Reference proteome</keyword>
<protein>
    <submittedName>
        <fullName evidence="3">Transposase</fullName>
    </submittedName>
</protein>
<organism evidence="2 3">
    <name type="scientific">Steinernema glaseri</name>
    <dbReference type="NCBI Taxonomy" id="37863"/>
    <lineage>
        <taxon>Eukaryota</taxon>
        <taxon>Metazoa</taxon>
        <taxon>Ecdysozoa</taxon>
        <taxon>Nematoda</taxon>
        <taxon>Chromadorea</taxon>
        <taxon>Rhabditida</taxon>
        <taxon>Tylenchina</taxon>
        <taxon>Panagrolaimomorpha</taxon>
        <taxon>Strongyloidoidea</taxon>
        <taxon>Steinernematidae</taxon>
        <taxon>Steinernema</taxon>
    </lineage>
</organism>
<proteinExistence type="predicted"/>
<evidence type="ECO:0000313" key="2">
    <source>
        <dbReference type="Proteomes" id="UP000095287"/>
    </source>
</evidence>
<feature type="transmembrane region" description="Helical" evidence="1">
    <location>
        <begin position="6"/>
        <end position="27"/>
    </location>
</feature>
<evidence type="ECO:0000256" key="1">
    <source>
        <dbReference type="SAM" id="Phobius"/>
    </source>
</evidence>
<dbReference type="WBParaSite" id="L893_g32876.t2">
    <property type="protein sequence ID" value="L893_g32876.t2"/>
    <property type="gene ID" value="L893_g32876"/>
</dbReference>
<sequence length="91" mass="10109">MTTPILVIMSTASASCPQTLLLIYFSYAQWYRIAATKIGLSDEATFAFFSAAQINDASIGDSERLRRFEKGQPLALKNSQVAPEERIPSEY</sequence>
<keyword evidence="1" id="KW-0472">Membrane</keyword>
<name>A0A1I8A4V3_9BILA</name>
<evidence type="ECO:0000313" key="3">
    <source>
        <dbReference type="WBParaSite" id="L893_g32876.t2"/>
    </source>
</evidence>
<dbReference type="Proteomes" id="UP000095287">
    <property type="component" value="Unplaced"/>
</dbReference>
<accession>A0A1I8A4V3</accession>
<dbReference type="AlphaFoldDB" id="A0A1I8A4V3"/>
<keyword evidence="1" id="KW-1133">Transmembrane helix</keyword>
<reference evidence="3" key="1">
    <citation type="submission" date="2016-11" db="UniProtKB">
        <authorList>
            <consortium name="WormBaseParasite"/>
        </authorList>
    </citation>
    <scope>IDENTIFICATION</scope>
</reference>